<dbReference type="NCBIfam" id="TIGR01069">
    <property type="entry name" value="mutS2"/>
    <property type="match status" value="1"/>
</dbReference>
<name>A0A6N2YN48_9FIRM</name>
<dbReference type="SUPFAM" id="SSF160443">
    <property type="entry name" value="SMR domain-like"/>
    <property type="match status" value="1"/>
</dbReference>
<keyword evidence="4 7" id="KW-0067">ATP-binding</keyword>
<dbReference type="Gene3D" id="3.40.50.300">
    <property type="entry name" value="P-loop containing nucleotide triphosphate hydrolases"/>
    <property type="match status" value="1"/>
</dbReference>
<dbReference type="Pfam" id="PF01713">
    <property type="entry name" value="Smr"/>
    <property type="match status" value="1"/>
</dbReference>
<dbReference type="EC" id="3.1.-.-" evidence="7"/>
<feature type="compositionally biased region" description="Basic and acidic residues" evidence="9">
    <location>
        <begin position="700"/>
        <end position="712"/>
    </location>
</feature>
<dbReference type="InterPro" id="IPR007696">
    <property type="entry name" value="DNA_mismatch_repair_MutS_core"/>
</dbReference>
<dbReference type="CDD" id="cd03280">
    <property type="entry name" value="ABC_MutS2"/>
    <property type="match status" value="1"/>
</dbReference>
<dbReference type="SMART" id="SM00533">
    <property type="entry name" value="MUTSd"/>
    <property type="match status" value="1"/>
</dbReference>
<dbReference type="EC" id="3.6.4.-" evidence="7"/>
<evidence type="ECO:0000256" key="3">
    <source>
        <dbReference type="ARBA" id="ARBA00022801"/>
    </source>
</evidence>
<dbReference type="GO" id="GO:0043023">
    <property type="term" value="F:ribosomal large subunit binding"/>
    <property type="evidence" value="ECO:0007669"/>
    <property type="project" value="UniProtKB-UniRule"/>
</dbReference>
<dbReference type="InterPro" id="IPR002625">
    <property type="entry name" value="Smr_dom"/>
</dbReference>
<dbReference type="SMART" id="SM00463">
    <property type="entry name" value="SMR"/>
    <property type="match status" value="1"/>
</dbReference>
<dbReference type="InterPro" id="IPR046893">
    <property type="entry name" value="MSSS"/>
</dbReference>
<dbReference type="PROSITE" id="PS50828">
    <property type="entry name" value="SMR"/>
    <property type="match status" value="1"/>
</dbReference>
<dbReference type="HAMAP" id="MF_00092">
    <property type="entry name" value="MutS2"/>
    <property type="match status" value="1"/>
</dbReference>
<organism evidence="11">
    <name type="scientific">Veillonella dispar</name>
    <dbReference type="NCBI Taxonomy" id="39778"/>
    <lineage>
        <taxon>Bacteria</taxon>
        <taxon>Bacillati</taxon>
        <taxon>Bacillota</taxon>
        <taxon>Negativicutes</taxon>
        <taxon>Veillonellales</taxon>
        <taxon>Veillonellaceae</taxon>
        <taxon>Veillonella</taxon>
    </lineage>
</organism>
<comment type="function">
    <text evidence="7">Endonuclease that is involved in the suppression of homologous recombination and thus may have a key role in the control of bacterial genetic diversity.</text>
</comment>
<dbReference type="GO" id="GO:0019843">
    <property type="term" value="F:rRNA binding"/>
    <property type="evidence" value="ECO:0007669"/>
    <property type="project" value="UniProtKB-UniRule"/>
</dbReference>
<feature type="binding site" evidence="7">
    <location>
        <begin position="350"/>
        <end position="357"/>
    </location>
    <ligand>
        <name>ATP</name>
        <dbReference type="ChEBI" id="CHEBI:30616"/>
    </ligand>
</feature>
<keyword evidence="3 7" id="KW-0378">Hydrolase</keyword>
<evidence type="ECO:0000313" key="11">
    <source>
        <dbReference type="EMBL" id="VYT67643.1"/>
    </source>
</evidence>
<keyword evidence="8" id="KW-0175">Coiled coil</keyword>
<evidence type="ECO:0000256" key="6">
    <source>
        <dbReference type="ARBA" id="ARBA00023125"/>
    </source>
</evidence>
<dbReference type="SUPFAM" id="SSF48334">
    <property type="entry name" value="DNA repair protein MutS, domain III"/>
    <property type="match status" value="1"/>
</dbReference>
<keyword evidence="5 7" id="KW-0694">RNA-binding</keyword>
<dbReference type="SUPFAM" id="SSF52540">
    <property type="entry name" value="P-loop containing nucleoside triphosphate hydrolases"/>
    <property type="match status" value="1"/>
</dbReference>
<dbReference type="PIRSF" id="PIRSF005814">
    <property type="entry name" value="MutS_YshD"/>
    <property type="match status" value="1"/>
</dbReference>
<evidence type="ECO:0000256" key="4">
    <source>
        <dbReference type="ARBA" id="ARBA00022840"/>
    </source>
</evidence>
<evidence type="ECO:0000256" key="8">
    <source>
        <dbReference type="SAM" id="Coils"/>
    </source>
</evidence>
<gene>
    <name evidence="7 11" type="primary">mutS2</name>
    <name evidence="7" type="synonym">rqcU</name>
    <name evidence="11" type="ORF">VDLFYP95_00440</name>
</gene>
<dbReference type="Gene3D" id="3.30.1370.110">
    <property type="match status" value="1"/>
</dbReference>
<evidence type="ECO:0000256" key="5">
    <source>
        <dbReference type="ARBA" id="ARBA00022884"/>
    </source>
</evidence>
<keyword evidence="1 7" id="KW-0699">rRNA-binding</keyword>
<feature type="domain" description="Smr" evidence="10">
    <location>
        <begin position="737"/>
        <end position="812"/>
    </location>
</feature>
<dbReference type="GO" id="GO:0006298">
    <property type="term" value="P:mismatch repair"/>
    <property type="evidence" value="ECO:0007669"/>
    <property type="project" value="InterPro"/>
</dbReference>
<evidence type="ECO:0000256" key="9">
    <source>
        <dbReference type="SAM" id="MobiDB-lite"/>
    </source>
</evidence>
<dbReference type="FunFam" id="3.40.50.300:FF:000830">
    <property type="entry name" value="Endonuclease MutS2"/>
    <property type="match status" value="1"/>
</dbReference>
<dbReference type="InterPro" id="IPR045076">
    <property type="entry name" value="MutS"/>
</dbReference>
<dbReference type="GO" id="GO:0045910">
    <property type="term" value="P:negative regulation of DNA recombination"/>
    <property type="evidence" value="ECO:0007669"/>
    <property type="project" value="InterPro"/>
</dbReference>
<keyword evidence="7 11" id="KW-0255">Endonuclease</keyword>
<comment type="function">
    <text evidence="7">Acts as a ribosome collision sensor, splitting the ribosome into its 2 subunits. Detects stalled/collided 70S ribosomes which it binds and splits by an ATP-hydrolysis driven conformational change. Acts upstream of the ribosome quality control system (RQC), a ribosome-associated complex that mediates the extraction of incompletely synthesized nascent chains from stalled ribosomes and their subsequent degradation. Probably generates substrates for RQC.</text>
</comment>
<evidence type="ECO:0000256" key="1">
    <source>
        <dbReference type="ARBA" id="ARBA00022730"/>
    </source>
</evidence>
<dbReference type="GO" id="GO:0016887">
    <property type="term" value="F:ATP hydrolysis activity"/>
    <property type="evidence" value="ECO:0007669"/>
    <property type="project" value="InterPro"/>
</dbReference>
<feature type="coiled-coil region" evidence="8">
    <location>
        <begin position="532"/>
        <end position="587"/>
    </location>
</feature>
<evidence type="ECO:0000259" key="10">
    <source>
        <dbReference type="PROSITE" id="PS50828"/>
    </source>
</evidence>
<dbReference type="AlphaFoldDB" id="A0A6N2YN48"/>
<dbReference type="EMBL" id="CACRUF010000007">
    <property type="protein sequence ID" value="VYT67643.1"/>
    <property type="molecule type" value="Genomic_DNA"/>
</dbReference>
<dbReference type="InterPro" id="IPR036187">
    <property type="entry name" value="DNA_mismatch_repair_MutS_sf"/>
</dbReference>
<dbReference type="GO" id="GO:0072344">
    <property type="term" value="P:rescue of stalled ribosome"/>
    <property type="evidence" value="ECO:0007669"/>
    <property type="project" value="UniProtKB-UniRule"/>
</dbReference>
<dbReference type="PANTHER" id="PTHR48466:SF2">
    <property type="entry name" value="OS10G0509000 PROTEIN"/>
    <property type="match status" value="1"/>
</dbReference>
<comment type="subunit">
    <text evidence="7">Homodimer. Binds to stalled ribosomes, contacting rRNA.</text>
</comment>
<keyword evidence="2 7" id="KW-0547">Nucleotide-binding</keyword>
<proteinExistence type="inferred from homology"/>
<keyword evidence="7" id="KW-0540">Nuclease</keyword>
<feature type="region of interest" description="Disordered" evidence="9">
    <location>
        <begin position="698"/>
        <end position="728"/>
    </location>
</feature>
<dbReference type="InterPro" id="IPR005747">
    <property type="entry name" value="MutS2"/>
</dbReference>
<evidence type="ECO:0000256" key="7">
    <source>
        <dbReference type="HAMAP-Rule" id="MF_00092"/>
    </source>
</evidence>
<evidence type="ECO:0000256" key="2">
    <source>
        <dbReference type="ARBA" id="ARBA00022741"/>
    </source>
</evidence>
<keyword evidence="6 7" id="KW-0238">DNA-binding</keyword>
<dbReference type="InterPro" id="IPR000432">
    <property type="entry name" value="DNA_mismatch_repair_MutS_C"/>
</dbReference>
<dbReference type="InterPro" id="IPR027417">
    <property type="entry name" value="P-loop_NTPase"/>
</dbReference>
<dbReference type="GO" id="GO:0004519">
    <property type="term" value="F:endonuclease activity"/>
    <property type="evidence" value="ECO:0007669"/>
    <property type="project" value="UniProtKB-UniRule"/>
</dbReference>
<dbReference type="GO" id="GO:0005524">
    <property type="term" value="F:ATP binding"/>
    <property type="evidence" value="ECO:0007669"/>
    <property type="project" value="UniProtKB-UniRule"/>
</dbReference>
<dbReference type="InterPro" id="IPR036063">
    <property type="entry name" value="Smr_dom_sf"/>
</dbReference>
<dbReference type="SMART" id="SM00534">
    <property type="entry name" value="MUTSac"/>
    <property type="match status" value="1"/>
</dbReference>
<reference evidence="11" key="1">
    <citation type="submission" date="2019-11" db="EMBL/GenBank/DDBJ databases">
        <authorList>
            <person name="Feng L."/>
        </authorList>
    </citation>
    <scope>NUCLEOTIDE SEQUENCE</scope>
    <source>
        <strain evidence="11">VdisparLFYP95</strain>
    </source>
</reference>
<comment type="similarity">
    <text evidence="7">Belongs to the DNA mismatch repair MutS family. MutS2 subfamily.</text>
</comment>
<dbReference type="PANTHER" id="PTHR48466">
    <property type="entry name" value="OS10G0509000 PROTEIN-RELATED"/>
    <property type="match status" value="1"/>
</dbReference>
<dbReference type="GO" id="GO:0030983">
    <property type="term" value="F:mismatched DNA binding"/>
    <property type="evidence" value="ECO:0007669"/>
    <property type="project" value="InterPro"/>
</dbReference>
<dbReference type="GO" id="GO:0140664">
    <property type="term" value="F:ATP-dependent DNA damage sensor activity"/>
    <property type="evidence" value="ECO:0007669"/>
    <property type="project" value="InterPro"/>
</dbReference>
<dbReference type="Pfam" id="PF00488">
    <property type="entry name" value="MutS_V"/>
    <property type="match status" value="1"/>
</dbReference>
<accession>A0A6N2YN48</accession>
<dbReference type="Pfam" id="PF20297">
    <property type="entry name" value="MSSS"/>
    <property type="match status" value="1"/>
</dbReference>
<protein>
    <recommendedName>
        <fullName evidence="7">Endonuclease MutS2</fullName>
        <ecNumber evidence="7">3.1.-.-</ecNumber>
    </recommendedName>
    <alternativeName>
        <fullName evidence="7">Ribosome-associated protein quality control-upstream factor</fullName>
        <shortName evidence="7">RQC-upstream factor</shortName>
        <shortName evidence="7">RqcU</shortName>
        <ecNumber evidence="7">3.6.4.-</ecNumber>
    </alternativeName>
</protein>
<sequence>MIHLLQGATILEVFYKRGSTLFNEDVLDFHHIKEQLQQHCSSTIAKELAMHIEPMTDAKAIQENLDETAEAMRSLQTEVEQPLGGTRDIRESCKKSRKDFVLTREALWDIYLTIGAYKRMTKFFRTKYMEYPLLSLWVQDMPNTDRIENRFKRVFDEKGELLDTASPKLASLRTTIIKTREKIKNDIQAILHDKDNQKYFQEAIITQRNNRYVIPVKQEYRQYFDGLIHDRSATGQTLYIEPMRLVNLNNELQEALIGEEQEVLRIYRELSALVKQHSNDLMDACEKVSHIEFVYGKASLAIAYKGVPAILSTDRTVNLMRARHPLIPPNVVVPTNIQLGTSYRILLITGSNTGGKTVSLKTLGLLSLMNQCGLFIPADHGSMLPIFQNIFADIGDEQSIEASLSTFSAHMTQVISIIKHCGPNDLVLLDELGSGTDPEEGSALAVSILEFFRKKGALMMVSTHYNELKNYAYHTEGIENGHVEFDERTLKPTYRLHIGVAGSSHALSIAARLGLPKDIVTRAAEYKSQFGSHEMEEVLSDLNEQLRKASERERALKKELDETRRMRGQLEKEKKQFNEKRKQILTKAQADAESMKRSLRVEGEAIIKQLKSQFSETNKDKRQSAINAARKGISNVHIPESPVDDDRKSLTADTIKVGQAVYVTSLRSLGTVLAINGNRVNVDINGLTATVKVSELQSTTREEGNKLEREQKAAMPKTRKRMGGSAVQRQKEVRTEINILGQTVDEATVSVGRFIDQALLGGVNQVRIIHGKGTGALREGVHQYLRTLPHVAHFETAGYDEGGAGATNVVLK</sequence>